<evidence type="ECO:0000256" key="11">
    <source>
        <dbReference type="ARBA" id="ARBA00023329"/>
    </source>
</evidence>
<evidence type="ECO:0000256" key="17">
    <source>
        <dbReference type="SAM" id="MobiDB-lite"/>
    </source>
</evidence>
<dbReference type="GO" id="GO:0042110">
    <property type="term" value="P:T cell activation"/>
    <property type="evidence" value="ECO:0007669"/>
    <property type="project" value="UniProtKB-ARBA"/>
</dbReference>
<reference evidence="21" key="1">
    <citation type="submission" date="2025-08" db="UniProtKB">
        <authorList>
            <consortium name="RefSeq"/>
        </authorList>
    </citation>
    <scope>IDENTIFICATION</scope>
</reference>
<feature type="compositionally biased region" description="Polar residues" evidence="17">
    <location>
        <begin position="13"/>
        <end position="23"/>
    </location>
</feature>
<evidence type="ECO:0000256" key="3">
    <source>
        <dbReference type="ARBA" id="ARBA00022443"/>
    </source>
</evidence>
<protein>
    <recommendedName>
        <fullName evidence="13">Src-like-adapter 2</fullName>
    </recommendedName>
    <alternativeName>
        <fullName evidence="14">Src-like adapter protein 2</fullName>
    </alternativeName>
</protein>
<dbReference type="RefSeq" id="XP_004370634.2">
    <property type="nucleotide sequence ID" value="XM_004370577.2"/>
</dbReference>
<dbReference type="Pfam" id="PF00017">
    <property type="entry name" value="SH2"/>
    <property type="match status" value="1"/>
</dbReference>
<dbReference type="InterPro" id="IPR043539">
    <property type="entry name" value="Grb2-like"/>
</dbReference>
<comment type="subcellular location">
    <subcellularLocation>
        <location evidence="1">Cell membrane</location>
    </subcellularLocation>
    <subcellularLocation>
        <location evidence="2">Cytoplasmic vesicle</location>
    </subcellularLocation>
</comment>
<evidence type="ECO:0000256" key="6">
    <source>
        <dbReference type="ARBA" id="ARBA00022553"/>
    </source>
</evidence>
<dbReference type="PROSITE" id="PS50002">
    <property type="entry name" value="SH3"/>
    <property type="match status" value="1"/>
</dbReference>
<dbReference type="OrthoDB" id="9924021at2759"/>
<dbReference type="KEGG" id="tmu:101355572"/>
<name>A0A2Y9D9P8_TRIMA</name>
<evidence type="ECO:0000256" key="5">
    <source>
        <dbReference type="ARBA" id="ARBA00022490"/>
    </source>
</evidence>
<keyword evidence="4" id="KW-1003">Cell membrane</keyword>
<dbReference type="PANTHER" id="PTHR46037">
    <property type="entry name" value="PROTEIN ENHANCER OF SEVENLESS 2B"/>
    <property type="match status" value="1"/>
</dbReference>
<dbReference type="FunFam" id="2.30.30.40:FF:000224">
    <property type="entry name" value="Src like adaptor 2"/>
    <property type="match status" value="1"/>
</dbReference>
<dbReference type="PRINTS" id="PR00401">
    <property type="entry name" value="SH2DOMAIN"/>
</dbReference>
<evidence type="ECO:0000259" key="19">
    <source>
        <dbReference type="PROSITE" id="PS50002"/>
    </source>
</evidence>
<dbReference type="InterPro" id="IPR001452">
    <property type="entry name" value="SH3_domain"/>
</dbReference>
<keyword evidence="10" id="KW-0449">Lipoprotein</keyword>
<dbReference type="GO" id="GO:0031410">
    <property type="term" value="C:cytoplasmic vesicle"/>
    <property type="evidence" value="ECO:0007669"/>
    <property type="project" value="UniProtKB-SubCell"/>
</dbReference>
<dbReference type="InterPro" id="IPR036028">
    <property type="entry name" value="SH3-like_dom_sf"/>
</dbReference>
<evidence type="ECO:0000256" key="14">
    <source>
        <dbReference type="ARBA" id="ARBA00079543"/>
    </source>
</evidence>
<gene>
    <name evidence="21" type="primary">SLA2</name>
</gene>
<sequence>MMGSLPSRGKTLPNPSSSPSVQGQGRVPMQAEKSKATAVALGSYPVGEQAALPLKLGEPLTIVSEDGDWWTVLSEVSGREYSIPSINVAKVSHGWLYEGLSREKAEELLLLPGNPGGAFLIRESQSRRGCYSLSVRLSRPTSWDRIRHYRIQRLDNGWLYISPRLTFPSLQALVDHYSELADDICCLLKEPCVLRRADPLPVKAMPPPVTVQRMALNWKELDSSFLFSEASATGEASLLSEGLREALSSYIRLTDDISLDDAKAQSRGRKGNQGYSIQHPNSAQPD</sequence>
<evidence type="ECO:0000256" key="16">
    <source>
        <dbReference type="PROSITE-ProRule" id="PRU00192"/>
    </source>
</evidence>
<evidence type="ECO:0000256" key="1">
    <source>
        <dbReference type="ARBA" id="ARBA00004236"/>
    </source>
</evidence>
<dbReference type="InParanoid" id="A0A2Y9D9P8"/>
<dbReference type="Gene3D" id="3.30.505.10">
    <property type="entry name" value="SH2 domain"/>
    <property type="match status" value="1"/>
</dbReference>
<evidence type="ECO:0000256" key="13">
    <source>
        <dbReference type="ARBA" id="ARBA00072368"/>
    </source>
</evidence>
<dbReference type="InterPro" id="IPR036860">
    <property type="entry name" value="SH2_dom_sf"/>
</dbReference>
<dbReference type="GeneID" id="101355572"/>
<dbReference type="InterPro" id="IPR000980">
    <property type="entry name" value="SH2"/>
</dbReference>
<evidence type="ECO:0000256" key="2">
    <source>
        <dbReference type="ARBA" id="ARBA00004541"/>
    </source>
</evidence>
<dbReference type="PROSITE" id="PS50001">
    <property type="entry name" value="SH2"/>
    <property type="match status" value="1"/>
</dbReference>
<keyword evidence="5" id="KW-0963">Cytoplasm</keyword>
<evidence type="ECO:0000256" key="9">
    <source>
        <dbReference type="ARBA" id="ARBA00023136"/>
    </source>
</evidence>
<dbReference type="SUPFAM" id="SSF50044">
    <property type="entry name" value="SH3-domain"/>
    <property type="match status" value="1"/>
</dbReference>
<feature type="domain" description="SH3" evidence="19">
    <location>
        <begin position="33"/>
        <end position="93"/>
    </location>
</feature>
<keyword evidence="8 15" id="KW-0727">SH2 domain</keyword>
<comment type="function">
    <text evidence="12">Adapter protein, which negatively regulates T-cell receptor (TCR) signaling. Inhibits T-cell antigen-receptor induced activation of nuclear factor of activated T-cells. May act by linking signaling proteins such as ZAP70 with CBL, leading to a CBL dependent degradation of signaling proteins.</text>
</comment>
<dbReference type="GO" id="GO:0012505">
    <property type="term" value="C:endomembrane system"/>
    <property type="evidence" value="ECO:0007669"/>
    <property type="project" value="UniProtKB-ARBA"/>
</dbReference>
<keyword evidence="9" id="KW-0472">Membrane</keyword>
<evidence type="ECO:0000256" key="8">
    <source>
        <dbReference type="ARBA" id="ARBA00022999"/>
    </source>
</evidence>
<keyword evidence="6" id="KW-0597">Phosphoprotein</keyword>
<evidence type="ECO:0000256" key="15">
    <source>
        <dbReference type="PROSITE-ProRule" id="PRU00191"/>
    </source>
</evidence>
<evidence type="ECO:0000256" key="4">
    <source>
        <dbReference type="ARBA" id="ARBA00022475"/>
    </source>
</evidence>
<evidence type="ECO:0000256" key="7">
    <source>
        <dbReference type="ARBA" id="ARBA00022707"/>
    </source>
</evidence>
<evidence type="ECO:0000256" key="12">
    <source>
        <dbReference type="ARBA" id="ARBA00057545"/>
    </source>
</evidence>
<dbReference type="STRING" id="127582.A0A2Y9D9P8"/>
<keyword evidence="7" id="KW-0519">Myristate</keyword>
<feature type="compositionally biased region" description="Polar residues" evidence="17">
    <location>
        <begin position="273"/>
        <end position="286"/>
    </location>
</feature>
<keyword evidence="3 16" id="KW-0728">SH3 domain</keyword>
<dbReference type="AlphaFoldDB" id="A0A2Y9D9P8"/>
<dbReference type="CTD" id="84174"/>
<dbReference type="GO" id="GO:0005886">
    <property type="term" value="C:plasma membrane"/>
    <property type="evidence" value="ECO:0007669"/>
    <property type="project" value="UniProtKB-SubCell"/>
</dbReference>
<organism evidence="20 21">
    <name type="scientific">Trichechus manatus latirostris</name>
    <name type="common">Florida manatee</name>
    <dbReference type="NCBI Taxonomy" id="127582"/>
    <lineage>
        <taxon>Eukaryota</taxon>
        <taxon>Metazoa</taxon>
        <taxon>Chordata</taxon>
        <taxon>Craniata</taxon>
        <taxon>Vertebrata</taxon>
        <taxon>Euteleostomi</taxon>
        <taxon>Mammalia</taxon>
        <taxon>Eutheria</taxon>
        <taxon>Afrotheria</taxon>
        <taxon>Sirenia</taxon>
        <taxon>Trichechidae</taxon>
        <taxon>Trichechus</taxon>
    </lineage>
</organism>
<feature type="region of interest" description="Disordered" evidence="17">
    <location>
        <begin position="262"/>
        <end position="286"/>
    </location>
</feature>
<keyword evidence="20" id="KW-1185">Reference proteome</keyword>
<dbReference type="Gene3D" id="2.30.30.40">
    <property type="entry name" value="SH3 Domains"/>
    <property type="match status" value="1"/>
</dbReference>
<feature type="domain" description="SH2" evidence="18">
    <location>
        <begin position="95"/>
        <end position="192"/>
    </location>
</feature>
<evidence type="ECO:0000259" key="18">
    <source>
        <dbReference type="PROSITE" id="PS50001"/>
    </source>
</evidence>
<evidence type="ECO:0000313" key="21">
    <source>
        <dbReference type="RefSeq" id="XP_004370634.2"/>
    </source>
</evidence>
<keyword evidence="11" id="KW-0968">Cytoplasmic vesicle</keyword>
<dbReference type="SMART" id="SM00252">
    <property type="entry name" value="SH2"/>
    <property type="match status" value="1"/>
</dbReference>
<accession>A0A2Y9D9P8</accession>
<dbReference type="FunFam" id="3.30.505.10:FF:000064">
    <property type="entry name" value="src-like-adapter 2 isoform X2"/>
    <property type="match status" value="1"/>
</dbReference>
<dbReference type="FunCoup" id="A0A2Y9D9P8">
    <property type="interactions" value="501"/>
</dbReference>
<feature type="region of interest" description="Disordered" evidence="17">
    <location>
        <begin position="1"/>
        <end position="32"/>
    </location>
</feature>
<evidence type="ECO:0000313" key="20">
    <source>
        <dbReference type="Proteomes" id="UP000248480"/>
    </source>
</evidence>
<proteinExistence type="predicted"/>
<dbReference type="Proteomes" id="UP000248480">
    <property type="component" value="Unplaced"/>
</dbReference>
<dbReference type="SUPFAM" id="SSF55550">
    <property type="entry name" value="SH2 domain"/>
    <property type="match status" value="1"/>
</dbReference>
<evidence type="ECO:0000256" key="10">
    <source>
        <dbReference type="ARBA" id="ARBA00023288"/>
    </source>
</evidence>